<dbReference type="InterPro" id="IPR046845">
    <property type="entry name" value="ASY3-like_CC"/>
</dbReference>
<dbReference type="PANTHER" id="PTHR36027">
    <property type="entry name" value="MEIOSIS-SPECIFIC PROTEIN ASY3"/>
    <property type="match status" value="1"/>
</dbReference>
<evidence type="ECO:0000313" key="5">
    <source>
        <dbReference type="Proteomes" id="UP000824890"/>
    </source>
</evidence>
<dbReference type="InterPro" id="IPR037731">
    <property type="entry name" value="ASY3-like"/>
</dbReference>
<evidence type="ECO:0000256" key="2">
    <source>
        <dbReference type="SAM" id="MobiDB-lite"/>
    </source>
</evidence>
<accession>A0ABQ8AC14</accession>
<gene>
    <name evidence="4" type="ORF">HID58_052514</name>
</gene>
<organism evidence="4 5">
    <name type="scientific">Brassica napus</name>
    <name type="common">Rape</name>
    <dbReference type="NCBI Taxonomy" id="3708"/>
    <lineage>
        <taxon>Eukaryota</taxon>
        <taxon>Viridiplantae</taxon>
        <taxon>Streptophyta</taxon>
        <taxon>Embryophyta</taxon>
        <taxon>Tracheophyta</taxon>
        <taxon>Spermatophyta</taxon>
        <taxon>Magnoliopsida</taxon>
        <taxon>eudicotyledons</taxon>
        <taxon>Gunneridae</taxon>
        <taxon>Pentapetalae</taxon>
        <taxon>rosids</taxon>
        <taxon>malvids</taxon>
        <taxon>Brassicales</taxon>
        <taxon>Brassicaceae</taxon>
        <taxon>Brassiceae</taxon>
        <taxon>Brassica</taxon>
    </lineage>
</organism>
<proteinExistence type="predicted"/>
<feature type="region of interest" description="Disordered" evidence="2">
    <location>
        <begin position="14"/>
        <end position="35"/>
    </location>
</feature>
<feature type="coiled-coil region" evidence="1">
    <location>
        <begin position="254"/>
        <end position="281"/>
    </location>
</feature>
<dbReference type="Pfam" id="PF20435">
    <property type="entry name" value="ASY3-like"/>
    <property type="match status" value="2"/>
</dbReference>
<dbReference type="PANTHER" id="PTHR36027:SF1">
    <property type="entry name" value="MEIOSIS-SPECIFIC PROTEIN ASY3"/>
    <property type="match status" value="1"/>
</dbReference>
<name>A0ABQ8AC14_BRANA</name>
<reference evidence="4 5" key="1">
    <citation type="submission" date="2021-05" db="EMBL/GenBank/DDBJ databases">
        <title>Genome Assembly of Synthetic Allotetraploid Brassica napus Reveals Homoeologous Exchanges between Subgenomes.</title>
        <authorList>
            <person name="Davis J.T."/>
        </authorList>
    </citation>
    <scope>NUCLEOTIDE SEQUENCE [LARGE SCALE GENOMIC DNA]</scope>
    <source>
        <strain evidence="5">cv. Da-Ae</strain>
        <tissue evidence="4">Seedling</tissue>
    </source>
</reference>
<evidence type="ECO:0000313" key="4">
    <source>
        <dbReference type="EMBL" id="KAH0890085.1"/>
    </source>
</evidence>
<feature type="domain" description="Meiosis-specific protein ASY3-like coiled-coil" evidence="3">
    <location>
        <begin position="99"/>
        <end position="328"/>
    </location>
</feature>
<dbReference type="EMBL" id="JAGKQM010000013">
    <property type="protein sequence ID" value="KAH0890085.1"/>
    <property type="molecule type" value="Genomic_DNA"/>
</dbReference>
<comment type="caution">
    <text evidence="4">The sequence shown here is derived from an EMBL/GenBank/DDBJ whole genome shotgun (WGS) entry which is preliminary data.</text>
</comment>
<feature type="non-terminal residue" evidence="4">
    <location>
        <position position="1"/>
    </location>
</feature>
<keyword evidence="1" id="KW-0175">Coiled coil</keyword>
<feature type="domain" description="Meiosis-specific protein ASY3-like coiled-coil" evidence="3">
    <location>
        <begin position="13"/>
        <end position="83"/>
    </location>
</feature>
<sequence>TKREVPLSFINREQTKARKKKPDISTRGKDFYQTPEAAMPEMFHGLSKNGDEQERTSKIIRKISVELENEFQSPTFGYKATTSRFLGVGEERRILFSKFRVSGGPTEDLVLSDPSSDEEGPEERETTNWCNEKSKPGFSSAKRNSNLKDNGRVVLSPTSSLSKGIHRIDSFQQFSEMEEDEGLGRAVALFSKKLKSAAKKKSSEIIASVSEEIHLRLENVKSHIITEAEKTSNVAKTKRKHAETRLQGHVGHHLEDLQSTIEELEASHSELNGTIKKQRTSHQKLMTHFEGGIETKLDNATKRITYVNESAKRKMVQLKMVVVECLKDGVLD</sequence>
<evidence type="ECO:0000256" key="1">
    <source>
        <dbReference type="SAM" id="Coils"/>
    </source>
</evidence>
<protein>
    <recommendedName>
        <fullName evidence="3">Meiosis-specific protein ASY3-like coiled-coil domain-containing protein</fullName>
    </recommendedName>
</protein>
<feature type="region of interest" description="Disordered" evidence="2">
    <location>
        <begin position="107"/>
        <end position="151"/>
    </location>
</feature>
<dbReference type="Proteomes" id="UP000824890">
    <property type="component" value="Unassembled WGS sequence"/>
</dbReference>
<keyword evidence="5" id="KW-1185">Reference proteome</keyword>
<evidence type="ECO:0000259" key="3">
    <source>
        <dbReference type="Pfam" id="PF20435"/>
    </source>
</evidence>